<reference evidence="3 4" key="1">
    <citation type="journal article" date="2021" name="Commun. Biol.">
        <title>The genome of Shorea leprosula (Dipterocarpaceae) highlights the ecological relevance of drought in aseasonal tropical rainforests.</title>
        <authorList>
            <person name="Ng K.K.S."/>
            <person name="Kobayashi M.J."/>
            <person name="Fawcett J.A."/>
            <person name="Hatakeyama M."/>
            <person name="Paape T."/>
            <person name="Ng C.H."/>
            <person name="Ang C.C."/>
            <person name="Tnah L.H."/>
            <person name="Lee C.T."/>
            <person name="Nishiyama T."/>
            <person name="Sese J."/>
            <person name="O'Brien M.J."/>
            <person name="Copetti D."/>
            <person name="Mohd Noor M.I."/>
            <person name="Ong R.C."/>
            <person name="Putra M."/>
            <person name="Sireger I.Z."/>
            <person name="Indrioko S."/>
            <person name="Kosugi Y."/>
            <person name="Izuno A."/>
            <person name="Isagi Y."/>
            <person name="Lee S.L."/>
            <person name="Shimizu K.K."/>
        </authorList>
    </citation>
    <scope>NUCLEOTIDE SEQUENCE [LARGE SCALE GENOMIC DNA]</scope>
    <source>
        <strain evidence="3">214</strain>
    </source>
</reference>
<feature type="region of interest" description="Disordered" evidence="1">
    <location>
        <begin position="16"/>
        <end position="39"/>
    </location>
</feature>
<dbReference type="InterPro" id="IPR044690">
    <property type="entry name" value="CAS_plant"/>
</dbReference>
<dbReference type="CDD" id="cd00158">
    <property type="entry name" value="RHOD"/>
    <property type="match status" value="1"/>
</dbReference>
<dbReference type="GO" id="GO:0009704">
    <property type="term" value="P:de-etiolation"/>
    <property type="evidence" value="ECO:0007669"/>
    <property type="project" value="InterPro"/>
</dbReference>
<dbReference type="PANTHER" id="PTHR34209:SF1">
    <property type="entry name" value="CALCIUM SENSING RECEPTOR, CHLOROPLASTIC"/>
    <property type="match status" value="1"/>
</dbReference>
<dbReference type="InterPro" id="IPR001763">
    <property type="entry name" value="Rhodanese-like_dom"/>
</dbReference>
<accession>A0AAV5I7F9</accession>
<dbReference type="PROSITE" id="PS50206">
    <property type="entry name" value="RHODANESE_3"/>
    <property type="match status" value="1"/>
</dbReference>
<feature type="domain" description="Rhodanese" evidence="2">
    <location>
        <begin position="248"/>
        <end position="369"/>
    </location>
</feature>
<dbReference type="EMBL" id="BPVZ01000008">
    <property type="protein sequence ID" value="GKU95070.1"/>
    <property type="molecule type" value="Genomic_DNA"/>
</dbReference>
<protein>
    <recommendedName>
        <fullName evidence="2">Rhodanese domain-containing protein</fullName>
    </recommendedName>
</protein>
<dbReference type="SUPFAM" id="SSF52821">
    <property type="entry name" value="Rhodanese/Cell cycle control phosphatase"/>
    <property type="match status" value="1"/>
</dbReference>
<name>A0AAV5I7F9_9ROSI</name>
<dbReference type="Pfam" id="PF00581">
    <property type="entry name" value="Rhodanese"/>
    <property type="match status" value="1"/>
</dbReference>
<evidence type="ECO:0000313" key="4">
    <source>
        <dbReference type="Proteomes" id="UP001054252"/>
    </source>
</evidence>
<proteinExistence type="predicted"/>
<dbReference type="InterPro" id="IPR036873">
    <property type="entry name" value="Rhodanese-like_dom_sf"/>
</dbReference>
<dbReference type="GO" id="GO:0071277">
    <property type="term" value="P:cellular response to calcium ion"/>
    <property type="evidence" value="ECO:0007669"/>
    <property type="project" value="InterPro"/>
</dbReference>
<sequence>MAVEMAIRSSVTAKLSLPSASFSSSSSSSSSSSTSLAPTTRASSKAQFRPISLSLPASATISLLALVSPLHEAKAVSLSKDQIVSSLTEVEKTIDQVQEVGSSVLDTVQRVIDVVAKALKPTIDAALPTVQQAGEQALKAASPAISEASKKAQEVIQSTGLDTEPVLTAAKTVAGAAQQTTKVIERAKPIASSTVEAISSADPTTVVVTGGALFVAYLVLPPIWSAISFSLRGYKGKLTPAQALDLITSNNYVMIDIRSENDKNKAGVPRLPSSAKNKMIAIPLEELPSKLRGLVRNVRKVEAEIAALKISYLKRINKGSNIVIMDSYSDSAKMVARTLTDLGFKNCWVVADGFSGSRGWLQSRLGTDSYRFSFAEVLSPSRVIPAAARRFGSSSTGTKFLTE</sequence>
<dbReference type="GO" id="GO:0090333">
    <property type="term" value="P:regulation of stomatal closure"/>
    <property type="evidence" value="ECO:0007669"/>
    <property type="project" value="InterPro"/>
</dbReference>
<evidence type="ECO:0000256" key="1">
    <source>
        <dbReference type="SAM" id="MobiDB-lite"/>
    </source>
</evidence>
<dbReference type="AlphaFoldDB" id="A0AAV5I7F9"/>
<dbReference type="Proteomes" id="UP001054252">
    <property type="component" value="Unassembled WGS sequence"/>
</dbReference>
<evidence type="ECO:0000259" key="2">
    <source>
        <dbReference type="PROSITE" id="PS50206"/>
    </source>
</evidence>
<organism evidence="3 4">
    <name type="scientific">Rubroshorea leprosula</name>
    <dbReference type="NCBI Taxonomy" id="152421"/>
    <lineage>
        <taxon>Eukaryota</taxon>
        <taxon>Viridiplantae</taxon>
        <taxon>Streptophyta</taxon>
        <taxon>Embryophyta</taxon>
        <taxon>Tracheophyta</taxon>
        <taxon>Spermatophyta</taxon>
        <taxon>Magnoliopsida</taxon>
        <taxon>eudicotyledons</taxon>
        <taxon>Gunneridae</taxon>
        <taxon>Pentapetalae</taxon>
        <taxon>rosids</taxon>
        <taxon>malvids</taxon>
        <taxon>Malvales</taxon>
        <taxon>Dipterocarpaceae</taxon>
        <taxon>Rubroshorea</taxon>
    </lineage>
</organism>
<dbReference type="PANTHER" id="PTHR34209">
    <property type="entry name" value="RHODANESE/CELL CYCLE CONTROL PHOSPHATASE SUPERFAMILY PROTEIN"/>
    <property type="match status" value="1"/>
</dbReference>
<gene>
    <name evidence="3" type="ORF">SLEP1_g8476</name>
</gene>
<dbReference type="Gene3D" id="3.40.250.10">
    <property type="entry name" value="Rhodanese-like domain"/>
    <property type="match status" value="1"/>
</dbReference>
<evidence type="ECO:0000313" key="3">
    <source>
        <dbReference type="EMBL" id="GKU95070.1"/>
    </source>
</evidence>
<keyword evidence="4" id="KW-1185">Reference proteome</keyword>
<comment type="caution">
    <text evidence="3">The sequence shown here is derived from an EMBL/GenBank/DDBJ whole genome shotgun (WGS) entry which is preliminary data.</text>
</comment>